<protein>
    <submittedName>
        <fullName evidence="1">Uncharacterized protein</fullName>
    </submittedName>
</protein>
<gene>
    <name evidence="1" type="ORF">BC938DRAFT_472989</name>
</gene>
<dbReference type="EMBL" id="RBNJ01014730">
    <property type="protein sequence ID" value="RUS24853.1"/>
    <property type="molecule type" value="Genomic_DNA"/>
</dbReference>
<evidence type="ECO:0000313" key="1">
    <source>
        <dbReference type="EMBL" id="RUS24853.1"/>
    </source>
</evidence>
<accession>A0A433Q4Z8</accession>
<proteinExistence type="predicted"/>
<dbReference type="Gene3D" id="1.10.510.10">
    <property type="entry name" value="Transferase(Phosphotransferase) domain 1"/>
    <property type="match status" value="1"/>
</dbReference>
<keyword evidence="2" id="KW-1185">Reference proteome</keyword>
<dbReference type="Proteomes" id="UP000274822">
    <property type="component" value="Unassembled WGS sequence"/>
</dbReference>
<sequence length="106" mass="12363">MEFVVDWEVDKYDCPEMCTGQPRLFQANYWDVAGVAHVRLRERYIEVVENPARDGLATRSVILSFGKPSVCKKQRLFNKEDIDAIPLYIVNLSVKERKNLLKRLGY</sequence>
<name>A0A433Q4Z8_9FUNG</name>
<comment type="caution">
    <text evidence="1">The sequence shown here is derived from an EMBL/GenBank/DDBJ whole genome shotgun (WGS) entry which is preliminary data.</text>
</comment>
<dbReference type="AlphaFoldDB" id="A0A433Q4Z8"/>
<organism evidence="1 2">
    <name type="scientific">Jimgerdemannia flammicorona</name>
    <dbReference type="NCBI Taxonomy" id="994334"/>
    <lineage>
        <taxon>Eukaryota</taxon>
        <taxon>Fungi</taxon>
        <taxon>Fungi incertae sedis</taxon>
        <taxon>Mucoromycota</taxon>
        <taxon>Mucoromycotina</taxon>
        <taxon>Endogonomycetes</taxon>
        <taxon>Endogonales</taxon>
        <taxon>Endogonaceae</taxon>
        <taxon>Jimgerdemannia</taxon>
    </lineage>
</organism>
<evidence type="ECO:0000313" key="2">
    <source>
        <dbReference type="Proteomes" id="UP000274822"/>
    </source>
</evidence>
<reference evidence="1 2" key="1">
    <citation type="journal article" date="2018" name="New Phytol.">
        <title>Phylogenomics of Endogonaceae and evolution of mycorrhizas within Mucoromycota.</title>
        <authorList>
            <person name="Chang Y."/>
            <person name="Desiro A."/>
            <person name="Na H."/>
            <person name="Sandor L."/>
            <person name="Lipzen A."/>
            <person name="Clum A."/>
            <person name="Barry K."/>
            <person name="Grigoriev I.V."/>
            <person name="Martin F.M."/>
            <person name="Stajich J.E."/>
            <person name="Smith M.E."/>
            <person name="Bonito G."/>
            <person name="Spatafora J.W."/>
        </authorList>
    </citation>
    <scope>NUCLEOTIDE SEQUENCE [LARGE SCALE GENOMIC DNA]</scope>
    <source>
        <strain evidence="1 2">AD002</strain>
    </source>
</reference>